<feature type="transmembrane region" description="Helical" evidence="8">
    <location>
        <begin position="434"/>
        <end position="453"/>
    </location>
</feature>
<reference evidence="9 10" key="1">
    <citation type="journal article" date="2011" name="Science">
        <title>Comparative functional genomics of the fission yeasts.</title>
        <authorList>
            <person name="Rhind N."/>
            <person name="Chen Z."/>
            <person name="Yassour M."/>
            <person name="Thompson D.A."/>
            <person name="Haas B.J."/>
            <person name="Habib N."/>
            <person name="Wapinski I."/>
            <person name="Roy S."/>
            <person name="Lin M.F."/>
            <person name="Heiman D.I."/>
            <person name="Young S.K."/>
            <person name="Furuya K."/>
            <person name="Guo Y."/>
            <person name="Pidoux A."/>
            <person name="Chen H.M."/>
            <person name="Robbertse B."/>
            <person name="Goldberg J.M."/>
            <person name="Aoki K."/>
            <person name="Bayne E.H."/>
            <person name="Berlin A.M."/>
            <person name="Desjardins C.A."/>
            <person name="Dobbs E."/>
            <person name="Dukaj L."/>
            <person name="Fan L."/>
            <person name="FitzGerald M.G."/>
            <person name="French C."/>
            <person name="Gujja S."/>
            <person name="Hansen K."/>
            <person name="Keifenheim D."/>
            <person name="Levin J.Z."/>
            <person name="Mosher R.A."/>
            <person name="Mueller C.A."/>
            <person name="Pfiffner J."/>
            <person name="Priest M."/>
            <person name="Russ C."/>
            <person name="Smialowska A."/>
            <person name="Swoboda P."/>
            <person name="Sykes S.M."/>
            <person name="Vaughn M."/>
            <person name="Vengrova S."/>
            <person name="Yoder R."/>
            <person name="Zeng Q."/>
            <person name="Allshire R."/>
            <person name="Baulcombe D."/>
            <person name="Birren B.W."/>
            <person name="Brown W."/>
            <person name="Ekwall K."/>
            <person name="Kellis M."/>
            <person name="Leatherwood J."/>
            <person name="Levin H."/>
            <person name="Margalit H."/>
            <person name="Martienssen R."/>
            <person name="Nieduszynski C.A."/>
            <person name="Spatafora J.W."/>
            <person name="Friedman N."/>
            <person name="Dalgaard J.Z."/>
            <person name="Baumann P."/>
            <person name="Niki H."/>
            <person name="Regev A."/>
            <person name="Nusbaum C."/>
        </authorList>
    </citation>
    <scope>NUCLEOTIDE SEQUENCE [LARGE SCALE GENOMIC DNA]</scope>
    <source>
        <strain evidence="10">OY26 / ATCC MYA-4695 / CBS 11777 / NBRC 106824 / NRRL Y48691</strain>
    </source>
</reference>
<dbReference type="Pfam" id="PF00654">
    <property type="entry name" value="Voltage_CLC"/>
    <property type="match status" value="1"/>
</dbReference>
<dbReference type="GO" id="GO:0005794">
    <property type="term" value="C:Golgi apparatus"/>
    <property type="evidence" value="ECO:0007669"/>
    <property type="project" value="TreeGrafter"/>
</dbReference>
<keyword evidence="7" id="KW-0868">Chloride</keyword>
<dbReference type="RefSeq" id="XP_013023696.1">
    <property type="nucleotide sequence ID" value="XM_013168242.1"/>
</dbReference>
<feature type="transmembrane region" description="Helical" evidence="8">
    <location>
        <begin position="184"/>
        <end position="201"/>
    </location>
</feature>
<keyword evidence="2" id="KW-0813">Transport</keyword>
<evidence type="ECO:0000256" key="5">
    <source>
        <dbReference type="ARBA" id="ARBA00023065"/>
    </source>
</evidence>
<sequence length="711" mass="78668">MDNEPLIDWVYERYKKQRRDSIKNGRFNFLNTTTKYLITSILSGNIWFDKKNSILNVLGSGFILTLIGILVGLSTALLNGLTFLLNSFREGYCKKNILLDKTACCAILTDEYECQAFHYWRNEHSYFTAVLIYSSFSFGFALLASLLKAFFFPSVSASGIPEIKATLSGYTLPDAKIFFSFKTLISKSLSICLCVASGLWVGKEGPFVHIASNIAILIASLFPEIRTSNLFSRQILIAAISSGIAASFNAPVGGVLFALEQVTTSSFPSSLTGSIWYEFLCSAFSVVTLQLLRSWQPGAGFLSYISLERYWSYLDLLPFIFISVLCGSLGSVLVRLNIKVFKKYDSFPKWFSICLVALLSLITCFVSIPALFDYDILYNPTDLFFQVSNSCSPSSASILCEAPPWITSLVLFASATVGLLLTGLTYGMQIPGGILVPSLAIGACLGRCIGTILRSNFSSLAGSTVYAIVGATAFLSSTTRLTVSLVVIIYELTGAFTVVLPLMLATLLSRWISNFVNPFSIYDSWLHFKSIPYFPISDADSISSFNLNLPMTPSEKIYKLPLDRCTIHQMECAFKHSTHPYIAVVQDQTEFFVGLISREKLGELLHISPLNEGLFTQVSSTLQPEEQSLSSIDLTFSLSDHLYPATFTLNHSTPPVLILKMFREMGITVVALLVRGKLHGIITKLDILEQAISLRSHESMLFSQARQTDTR</sequence>
<evidence type="ECO:0000256" key="3">
    <source>
        <dbReference type="ARBA" id="ARBA00022692"/>
    </source>
</evidence>
<name>S9VTB7_SCHCR</name>
<evidence type="ECO:0000256" key="6">
    <source>
        <dbReference type="ARBA" id="ARBA00023136"/>
    </source>
</evidence>
<dbReference type="SUPFAM" id="SSF54631">
    <property type="entry name" value="CBS-domain pair"/>
    <property type="match status" value="1"/>
</dbReference>
<keyword evidence="3 8" id="KW-0812">Transmembrane</keyword>
<dbReference type="EMBL" id="KE546991">
    <property type="protein sequence ID" value="EPY51123.1"/>
    <property type="molecule type" value="Genomic_DNA"/>
</dbReference>
<dbReference type="GeneID" id="25036625"/>
<dbReference type="GO" id="GO:0005247">
    <property type="term" value="F:voltage-gated chloride channel activity"/>
    <property type="evidence" value="ECO:0007669"/>
    <property type="project" value="TreeGrafter"/>
</dbReference>
<dbReference type="Gene3D" id="1.10.3080.10">
    <property type="entry name" value="Clc chloride channel"/>
    <property type="match status" value="1"/>
</dbReference>
<gene>
    <name evidence="9" type="ORF">SPOG_02301</name>
</gene>
<dbReference type="InterPro" id="IPR014743">
    <property type="entry name" value="Cl-channel_core"/>
</dbReference>
<dbReference type="InterPro" id="IPR001807">
    <property type="entry name" value="ClC"/>
</dbReference>
<feature type="transmembrane region" description="Helical" evidence="8">
    <location>
        <begin position="126"/>
        <end position="147"/>
    </location>
</feature>
<evidence type="ECO:0000256" key="8">
    <source>
        <dbReference type="SAM" id="Phobius"/>
    </source>
</evidence>
<dbReference type="SUPFAM" id="SSF81340">
    <property type="entry name" value="Clc chloride channel"/>
    <property type="match status" value="1"/>
</dbReference>
<dbReference type="GO" id="GO:0005886">
    <property type="term" value="C:plasma membrane"/>
    <property type="evidence" value="ECO:0007669"/>
    <property type="project" value="TreeGrafter"/>
</dbReference>
<keyword evidence="5" id="KW-0406">Ion transport</keyword>
<feature type="transmembrane region" description="Helical" evidence="8">
    <location>
        <begin position="488"/>
        <end position="512"/>
    </location>
</feature>
<keyword evidence="4 8" id="KW-1133">Transmembrane helix</keyword>
<feature type="transmembrane region" description="Helical" evidence="8">
    <location>
        <begin position="316"/>
        <end position="338"/>
    </location>
</feature>
<comment type="subcellular location">
    <subcellularLocation>
        <location evidence="1">Membrane</location>
        <topology evidence="1">Multi-pass membrane protein</topology>
    </subcellularLocation>
</comment>
<feature type="transmembrane region" description="Helical" evidence="8">
    <location>
        <begin position="235"/>
        <end position="259"/>
    </location>
</feature>
<evidence type="ECO:0000313" key="10">
    <source>
        <dbReference type="Proteomes" id="UP000015464"/>
    </source>
</evidence>
<keyword evidence="6 8" id="KW-0472">Membrane</keyword>
<dbReference type="PANTHER" id="PTHR45711:SF6">
    <property type="entry name" value="CHLORIDE CHANNEL PROTEIN"/>
    <property type="match status" value="1"/>
</dbReference>
<evidence type="ECO:0000256" key="1">
    <source>
        <dbReference type="ARBA" id="ARBA00004141"/>
    </source>
</evidence>
<dbReference type="HOGENOM" id="CLU_003181_2_2_1"/>
<feature type="transmembrane region" description="Helical" evidence="8">
    <location>
        <begin position="459"/>
        <end position="476"/>
    </location>
</feature>
<dbReference type="PANTHER" id="PTHR45711">
    <property type="entry name" value="CHLORIDE CHANNEL PROTEIN"/>
    <property type="match status" value="1"/>
</dbReference>
<proteinExistence type="predicted"/>
<accession>S9VTB7</accession>
<dbReference type="GO" id="GO:0005769">
    <property type="term" value="C:early endosome"/>
    <property type="evidence" value="ECO:0007669"/>
    <property type="project" value="TreeGrafter"/>
</dbReference>
<feature type="transmembrane region" description="Helical" evidence="8">
    <location>
        <begin position="405"/>
        <end position="427"/>
    </location>
</feature>
<feature type="transmembrane region" description="Helical" evidence="8">
    <location>
        <begin position="207"/>
        <end position="223"/>
    </location>
</feature>
<feature type="transmembrane region" description="Helical" evidence="8">
    <location>
        <begin position="54"/>
        <end position="78"/>
    </location>
</feature>
<dbReference type="STRING" id="653667.S9VTB7"/>
<evidence type="ECO:0000256" key="7">
    <source>
        <dbReference type="ARBA" id="ARBA00023214"/>
    </source>
</evidence>
<evidence type="ECO:0000256" key="2">
    <source>
        <dbReference type="ARBA" id="ARBA00022448"/>
    </source>
</evidence>
<dbReference type="InterPro" id="IPR046342">
    <property type="entry name" value="CBS_dom_sf"/>
</dbReference>
<evidence type="ECO:0000256" key="4">
    <source>
        <dbReference type="ARBA" id="ARBA00022989"/>
    </source>
</evidence>
<protein>
    <submittedName>
        <fullName evidence="9">ClC chloride channel</fullName>
    </submittedName>
</protein>
<dbReference type="PRINTS" id="PR00762">
    <property type="entry name" value="CLCHANNEL"/>
</dbReference>
<dbReference type="Proteomes" id="UP000015464">
    <property type="component" value="Unassembled WGS sequence"/>
</dbReference>
<evidence type="ECO:0000313" key="9">
    <source>
        <dbReference type="EMBL" id="EPY51123.1"/>
    </source>
</evidence>
<dbReference type="eggNOG" id="KOG0475">
    <property type="taxonomic scope" value="Eukaryota"/>
</dbReference>
<organism evidence="9 10">
    <name type="scientific">Schizosaccharomyces cryophilus (strain OY26 / ATCC MYA-4695 / CBS 11777 / NBRC 106824 / NRRL Y48691)</name>
    <name type="common">Fission yeast</name>
    <dbReference type="NCBI Taxonomy" id="653667"/>
    <lineage>
        <taxon>Eukaryota</taxon>
        <taxon>Fungi</taxon>
        <taxon>Dikarya</taxon>
        <taxon>Ascomycota</taxon>
        <taxon>Taphrinomycotina</taxon>
        <taxon>Schizosaccharomycetes</taxon>
        <taxon>Schizosaccharomycetales</taxon>
        <taxon>Schizosaccharomycetaceae</taxon>
        <taxon>Schizosaccharomyces</taxon>
    </lineage>
</organism>
<keyword evidence="10" id="KW-1185">Reference proteome</keyword>
<dbReference type="AlphaFoldDB" id="S9VTB7"/>
<feature type="transmembrane region" description="Helical" evidence="8">
    <location>
        <begin position="350"/>
        <end position="372"/>
    </location>
</feature>